<keyword evidence="3" id="KW-1185">Reference proteome</keyword>
<dbReference type="Proteomes" id="UP000010478">
    <property type="component" value="Chromosome"/>
</dbReference>
<dbReference type="OrthoDB" id="452162at2"/>
<organism evidence="2 3">
    <name type="scientific">Phormidium nigroviride PCC 7112</name>
    <dbReference type="NCBI Taxonomy" id="179408"/>
    <lineage>
        <taxon>Bacteria</taxon>
        <taxon>Bacillati</taxon>
        <taxon>Cyanobacteriota</taxon>
        <taxon>Cyanophyceae</taxon>
        <taxon>Oscillatoriophycideae</taxon>
        <taxon>Oscillatoriales</taxon>
        <taxon>Oscillatoriaceae</taxon>
        <taxon>Phormidium</taxon>
    </lineage>
</organism>
<dbReference type="AlphaFoldDB" id="K9VNP0"/>
<feature type="chain" id="PRO_5003936905" description="Peptidase domain protein" evidence="1">
    <location>
        <begin position="28"/>
        <end position="260"/>
    </location>
</feature>
<gene>
    <name evidence="2" type="ORF">Osc7112_4560</name>
</gene>
<proteinExistence type="predicted"/>
<dbReference type="eggNOG" id="ENOG502Z9NA">
    <property type="taxonomic scope" value="Bacteria"/>
</dbReference>
<evidence type="ECO:0000313" key="2">
    <source>
        <dbReference type="EMBL" id="AFZ08855.1"/>
    </source>
</evidence>
<dbReference type="EMBL" id="CP003614">
    <property type="protein sequence ID" value="AFZ08855.1"/>
    <property type="molecule type" value="Genomic_DNA"/>
</dbReference>
<evidence type="ECO:0000256" key="1">
    <source>
        <dbReference type="SAM" id="SignalP"/>
    </source>
</evidence>
<dbReference type="RefSeq" id="WP_015178095.1">
    <property type="nucleotide sequence ID" value="NC_019729.1"/>
</dbReference>
<sequence precursor="true">MKAHKLLNSIAAAVLVTGLALTGISSSAVGEQIRNNDRIDGVIRRTSPIYRFRNMWTPGSPTEELRGQEYTFSAREGDNIEVFLDTDRSRGFTPVMVLFYGNNKQVAFTQDRSFNYQIPRSGDYKLLVLAKDASRGGSYTLEVSGIDGGDRRSRNSRDDWYTRRDDDRYDGQYDRARLLEDDFDLRAVDCRERRSMVRVRFDDGNQDSTYCAVPNRRFPAGDYYYNSRTRDLDSARRNDSRFDAGRDQCRVVVGGVCVTR</sequence>
<dbReference type="HOGENOM" id="CLU_062417_0_0_3"/>
<evidence type="ECO:0008006" key="4">
    <source>
        <dbReference type="Google" id="ProtNLM"/>
    </source>
</evidence>
<evidence type="ECO:0000313" key="3">
    <source>
        <dbReference type="Proteomes" id="UP000010478"/>
    </source>
</evidence>
<dbReference type="Gene3D" id="2.60.120.380">
    <property type="match status" value="1"/>
</dbReference>
<protein>
    <recommendedName>
        <fullName evidence="4">Peptidase domain protein</fullName>
    </recommendedName>
</protein>
<keyword evidence="1" id="KW-0732">Signal</keyword>
<name>K9VNP0_9CYAN</name>
<dbReference type="KEGG" id="oni:Osc7112_4560"/>
<reference evidence="2 3" key="1">
    <citation type="submission" date="2012-05" db="EMBL/GenBank/DDBJ databases">
        <title>Finished chromosome of genome of Oscillatoria sp. PCC 7112.</title>
        <authorList>
            <consortium name="US DOE Joint Genome Institute"/>
            <person name="Gugger M."/>
            <person name="Coursin T."/>
            <person name="Rippka R."/>
            <person name="Tandeau De Marsac N."/>
            <person name="Huntemann M."/>
            <person name="Wei C.-L."/>
            <person name="Han J."/>
            <person name="Detter J.C."/>
            <person name="Han C."/>
            <person name="Tapia R."/>
            <person name="Davenport K."/>
            <person name="Daligault H."/>
            <person name="Erkkila T."/>
            <person name="Gu W."/>
            <person name="Munk A.C.C."/>
            <person name="Teshima H."/>
            <person name="Xu Y."/>
            <person name="Chain P."/>
            <person name="Chen A."/>
            <person name="Krypides N."/>
            <person name="Mavromatis K."/>
            <person name="Markowitz V."/>
            <person name="Szeto E."/>
            <person name="Ivanova N."/>
            <person name="Mikhailova N."/>
            <person name="Ovchinnikova G."/>
            <person name="Pagani I."/>
            <person name="Pati A."/>
            <person name="Goodwin L."/>
            <person name="Peters L."/>
            <person name="Pitluck S."/>
            <person name="Woyke T."/>
            <person name="Kerfeld C."/>
        </authorList>
    </citation>
    <scope>NUCLEOTIDE SEQUENCE [LARGE SCALE GENOMIC DNA]</scope>
    <source>
        <strain evidence="2 3">PCC 7112</strain>
    </source>
</reference>
<accession>K9VNP0</accession>
<feature type="signal peptide" evidence="1">
    <location>
        <begin position="1"/>
        <end position="27"/>
    </location>
</feature>